<keyword evidence="2" id="KW-1185">Reference proteome</keyword>
<proteinExistence type="predicted"/>
<dbReference type="STRING" id="768704.Desmer_2441"/>
<dbReference type="Proteomes" id="UP000005262">
    <property type="component" value="Chromosome"/>
</dbReference>
<dbReference type="eggNOG" id="COG0789">
    <property type="taxonomic scope" value="Bacteria"/>
</dbReference>
<dbReference type="HOGENOM" id="CLU_911295_0_0_9"/>
<dbReference type="AlphaFoldDB" id="J7IRT8"/>
<name>J7IRT8_DESMD</name>
<dbReference type="RefSeq" id="WP_014903273.1">
    <property type="nucleotide sequence ID" value="NC_018515.1"/>
</dbReference>
<dbReference type="EMBL" id="CP003629">
    <property type="protein sequence ID" value="AFQ44360.1"/>
    <property type="molecule type" value="Genomic_DNA"/>
</dbReference>
<protein>
    <submittedName>
        <fullName evidence="1">Uncharacterized protein</fullName>
    </submittedName>
</protein>
<organism evidence="1 2">
    <name type="scientific">Desulfosporosinus meridiei (strain ATCC BAA-275 / DSM 13257 / KCTC 12902 / NCIMB 13706 / S10)</name>
    <dbReference type="NCBI Taxonomy" id="768704"/>
    <lineage>
        <taxon>Bacteria</taxon>
        <taxon>Bacillati</taxon>
        <taxon>Bacillota</taxon>
        <taxon>Clostridia</taxon>
        <taxon>Eubacteriales</taxon>
        <taxon>Desulfitobacteriaceae</taxon>
        <taxon>Desulfosporosinus</taxon>
    </lineage>
</organism>
<dbReference type="OrthoDB" id="8453616at2"/>
<reference evidence="2" key="2">
    <citation type="submission" date="2012-08" db="EMBL/GenBank/DDBJ databases">
        <title>Finished genome of Desulfosporosinus meridiei DSM 13257.</title>
        <authorList>
            <person name="Huntemann M."/>
            <person name="Wei C.-L."/>
            <person name="Han J."/>
            <person name="Detter J.C."/>
            <person name="Han C."/>
            <person name="Davenport K."/>
            <person name="Daligault H."/>
            <person name="Erkkila T."/>
            <person name="Gu W."/>
            <person name="Munk A.C.C."/>
            <person name="Teshima H."/>
            <person name="Xu Y."/>
            <person name="Chain P."/>
            <person name="Tapia R."/>
            <person name="Chen A."/>
            <person name="Krypides N."/>
            <person name="Mavromatis K."/>
            <person name="Markowitz V."/>
            <person name="Szeto E."/>
            <person name="Ivanova N."/>
            <person name="Mikhailova N."/>
            <person name="Ovchinnikova G."/>
            <person name="Pagani I."/>
            <person name="Pati A."/>
            <person name="Goodwin L."/>
            <person name="Peters L."/>
            <person name="Pitluck S."/>
            <person name="Woyke T."/>
            <person name="Pester M."/>
            <person name="Spring S."/>
            <person name="Ollivier B."/>
            <person name="Rattei T."/>
            <person name="Klenk H.-P."/>
            <person name="Wagner M."/>
            <person name="Loy A."/>
        </authorList>
    </citation>
    <scope>NUCLEOTIDE SEQUENCE [LARGE SCALE GENOMIC DNA]</scope>
    <source>
        <strain evidence="2">ATCC BAA-275 / DSM 13257 / NCIMB 13706 / S10</strain>
    </source>
</reference>
<evidence type="ECO:0000313" key="2">
    <source>
        <dbReference type="Proteomes" id="UP000005262"/>
    </source>
</evidence>
<sequence>MQIFRDENEIWQVILDEQERQDKNKFNDWYMEAMPRYLNALDLAFRIAQESNEFEFILCLLRVRGIEDAGWDPFETTLKVIPNILKIHSEITNNIEAARHISLWTYGHILEASEPYELLANLIDVVNGGTFIIRRFPPKGNRPQSPGEKIQKLSEMAKVAGVSDVVIPLVEIWNRNLRNAIFHADYALFGEKVRTIRPSSNYTHEDIMELINRTLAYHQALAGLFEAYIESYNEPKIIKVDPRFSRDPEEMATIIVRKNKGLAGLKDSWNMDQLKAGKIPFRIGRFTPNEISLLDSNPLISVLQD</sequence>
<evidence type="ECO:0000313" key="1">
    <source>
        <dbReference type="EMBL" id="AFQ44360.1"/>
    </source>
</evidence>
<reference evidence="1 2" key="1">
    <citation type="journal article" date="2012" name="J. Bacteriol.">
        <title>Complete genome sequences of Desulfosporosinus orientis DSM765T, Desulfosporosinus youngiae DSM17734T, Desulfosporosinus meridiei DSM13257T, and Desulfosporosinus acidiphilus DSM22704T.</title>
        <authorList>
            <person name="Pester M."/>
            <person name="Brambilla E."/>
            <person name="Alazard D."/>
            <person name="Rattei T."/>
            <person name="Weinmaier T."/>
            <person name="Han J."/>
            <person name="Lucas S."/>
            <person name="Lapidus A."/>
            <person name="Cheng J.F."/>
            <person name="Goodwin L."/>
            <person name="Pitluck S."/>
            <person name="Peters L."/>
            <person name="Ovchinnikova G."/>
            <person name="Teshima H."/>
            <person name="Detter J.C."/>
            <person name="Han C.S."/>
            <person name="Tapia R."/>
            <person name="Land M.L."/>
            <person name="Hauser L."/>
            <person name="Kyrpides N.C."/>
            <person name="Ivanova N.N."/>
            <person name="Pagani I."/>
            <person name="Huntmann M."/>
            <person name="Wei C.L."/>
            <person name="Davenport K.W."/>
            <person name="Daligault H."/>
            <person name="Chain P.S."/>
            <person name="Chen A."/>
            <person name="Mavromatis K."/>
            <person name="Markowitz V."/>
            <person name="Szeto E."/>
            <person name="Mikhailova N."/>
            <person name="Pati A."/>
            <person name="Wagner M."/>
            <person name="Woyke T."/>
            <person name="Ollivier B."/>
            <person name="Klenk H.P."/>
            <person name="Spring S."/>
            <person name="Loy A."/>
        </authorList>
    </citation>
    <scope>NUCLEOTIDE SEQUENCE [LARGE SCALE GENOMIC DNA]</scope>
    <source>
        <strain evidence="2">ATCC BAA-275 / DSM 13257 / NCIMB 13706 / S10</strain>
    </source>
</reference>
<accession>J7IRT8</accession>
<gene>
    <name evidence="1" type="ordered locus">Desmer_2441</name>
</gene>
<dbReference type="KEGG" id="dmi:Desmer_2441"/>